<keyword evidence="2" id="KW-1133">Transmembrane helix</keyword>
<protein>
    <submittedName>
        <fullName evidence="3">Uncharacterized protein</fullName>
    </submittedName>
</protein>
<accession>A0A645GPE3</accession>
<feature type="transmembrane region" description="Helical" evidence="2">
    <location>
        <begin position="193"/>
        <end position="209"/>
    </location>
</feature>
<organism evidence="3">
    <name type="scientific">bioreactor metagenome</name>
    <dbReference type="NCBI Taxonomy" id="1076179"/>
    <lineage>
        <taxon>unclassified sequences</taxon>
        <taxon>metagenomes</taxon>
        <taxon>ecological metagenomes</taxon>
    </lineage>
</organism>
<reference evidence="3" key="1">
    <citation type="submission" date="2019-08" db="EMBL/GenBank/DDBJ databases">
        <authorList>
            <person name="Kucharzyk K."/>
            <person name="Murdoch R.W."/>
            <person name="Higgins S."/>
            <person name="Loffler F."/>
        </authorList>
    </citation>
    <scope>NUCLEOTIDE SEQUENCE</scope>
</reference>
<keyword evidence="2" id="KW-0472">Membrane</keyword>
<evidence type="ECO:0000313" key="3">
    <source>
        <dbReference type="EMBL" id="MPN27769.1"/>
    </source>
</evidence>
<keyword evidence="2" id="KW-0812">Transmembrane</keyword>
<evidence type="ECO:0000256" key="1">
    <source>
        <dbReference type="SAM" id="MobiDB-lite"/>
    </source>
</evidence>
<sequence length="210" mass="22994">MLVKRTPIVPSPSQEAIQSTDERPGKLKTGLIILVSREPKNSSNPKSNIKGNSKPANKNTANKIGRRSYNKSAPVLSEYIASLPILKKVANTITIPITLVANQTGVTSKRFFKYPLFIINFGLNIFVIIVIKDETVIKIVIINGKNPSNKVCTFLEKNATGIVTSPPSVIGVINNNIPINDGIKNFRKFLREYLFAPLSLVISVIVASLI</sequence>
<evidence type="ECO:0000256" key="2">
    <source>
        <dbReference type="SAM" id="Phobius"/>
    </source>
</evidence>
<proteinExistence type="predicted"/>
<feature type="region of interest" description="Disordered" evidence="1">
    <location>
        <begin position="1"/>
        <end position="64"/>
    </location>
</feature>
<comment type="caution">
    <text evidence="3">The sequence shown here is derived from an EMBL/GenBank/DDBJ whole genome shotgun (WGS) entry which is preliminary data.</text>
</comment>
<dbReference type="EMBL" id="VSSQ01077773">
    <property type="protein sequence ID" value="MPN27769.1"/>
    <property type="molecule type" value="Genomic_DNA"/>
</dbReference>
<name>A0A645GPE3_9ZZZZ</name>
<dbReference type="AlphaFoldDB" id="A0A645GPE3"/>
<gene>
    <name evidence="3" type="ORF">SDC9_175203</name>
</gene>
<feature type="transmembrane region" description="Helical" evidence="2">
    <location>
        <begin position="111"/>
        <end position="131"/>
    </location>
</feature>
<feature type="compositionally biased region" description="Polar residues" evidence="1">
    <location>
        <begin position="41"/>
        <end position="62"/>
    </location>
</feature>